<feature type="domain" description="Glycine zipper" evidence="1">
    <location>
        <begin position="43"/>
        <end position="86"/>
    </location>
</feature>
<protein>
    <recommendedName>
        <fullName evidence="1">Glycine zipper domain-containing protein</fullName>
    </recommendedName>
</protein>
<organism evidence="2 3">
    <name type="scientific">Candidatus Methylomirabilis tolerans</name>
    <dbReference type="NCBI Taxonomy" id="3123416"/>
    <lineage>
        <taxon>Bacteria</taxon>
        <taxon>Candidatus Methylomirabilota</taxon>
        <taxon>Candidatus Methylomirabilia</taxon>
        <taxon>Candidatus Methylomirabilales</taxon>
        <taxon>Candidatus Methylomirabilaceae</taxon>
        <taxon>Candidatus Methylomirabilis</taxon>
    </lineage>
</organism>
<comment type="caution">
    <text evidence="2">The sequence shown here is derived from an EMBL/GenBank/DDBJ whole genome shotgun (WGS) entry which is preliminary data.</text>
</comment>
<evidence type="ECO:0000313" key="2">
    <source>
        <dbReference type="EMBL" id="MBZ0160216.1"/>
    </source>
</evidence>
<evidence type="ECO:0000259" key="1">
    <source>
        <dbReference type="Pfam" id="PF13488"/>
    </source>
</evidence>
<name>A0AAJ1EJN3_9BACT</name>
<dbReference type="EMBL" id="JAIOIU010000104">
    <property type="protein sequence ID" value="MBZ0160216.1"/>
    <property type="molecule type" value="Genomic_DNA"/>
</dbReference>
<dbReference type="AlphaFoldDB" id="A0AAJ1EJN3"/>
<gene>
    <name evidence="2" type="ORF">K8G79_08790</name>
</gene>
<dbReference type="InterPro" id="IPR039567">
    <property type="entry name" value="Gly-zipper"/>
</dbReference>
<sequence length="212" mass="21970">MMQVVLSLRRGVALLLCLFVVAGGTLGCAAIEEQVKTHPETAIGAGIGTAAGMLTGGLIFGNAAGTLLGGLVGGLTGGVIGNVIEARAQDQAATSQRYNYSPAQGTMIRIEAVEAHPAQVRPGDTINLNIRFAVLAQNAQQTIQVSERRQVFLNSSVVGDSTLQVQRMGGTWTSSQPLTLPANAASGSYRVVMSVTADGTESTQQTTFIVVR</sequence>
<proteinExistence type="predicted"/>
<dbReference type="Proteomes" id="UP001197609">
    <property type="component" value="Unassembled WGS sequence"/>
</dbReference>
<reference evidence="2 3" key="1">
    <citation type="journal article" date="2021" name="bioRxiv">
        <title>Unraveling nitrogen, sulfur and carbon metabolic pathways and microbial community transcriptional responses to substrate deprivation and toxicity stresses in a bioreactor mimicking anoxic brackish coastal sediment conditions.</title>
        <authorList>
            <person name="Martins P.D."/>
            <person name="Echeveste M.J."/>
            <person name="Arshad A."/>
            <person name="Kurth J."/>
            <person name="Ouboter H."/>
            <person name="Jetten M.S.M."/>
            <person name="Welte C.U."/>
        </authorList>
    </citation>
    <scope>NUCLEOTIDE SEQUENCE [LARGE SCALE GENOMIC DNA]</scope>
    <source>
        <strain evidence="2">MAG_38</strain>
    </source>
</reference>
<evidence type="ECO:0000313" key="3">
    <source>
        <dbReference type="Proteomes" id="UP001197609"/>
    </source>
</evidence>
<accession>A0AAJ1EJN3</accession>
<dbReference type="Pfam" id="PF13488">
    <property type="entry name" value="Gly-zipper_Omp"/>
    <property type="match status" value="1"/>
</dbReference>